<keyword evidence="7" id="KW-1185">Reference proteome</keyword>
<dbReference type="OrthoDB" id="9805730at2"/>
<dbReference type="RefSeq" id="WP_080885149.1">
    <property type="nucleotide sequence ID" value="NZ_LT828648.1"/>
</dbReference>
<dbReference type="SUPFAM" id="SSF46689">
    <property type="entry name" value="Homeodomain-like"/>
    <property type="match status" value="1"/>
</dbReference>
<evidence type="ECO:0000313" key="7">
    <source>
        <dbReference type="Proteomes" id="UP000192042"/>
    </source>
</evidence>
<sequence>MNGGHRMCELGSFVPYLLSKGEQPGKVLKKVGFPTHLLLDPDAWVPRELFLTLVNALSSTTGDPHCGIHVGEMESFVQFDAFGTAILNAPTLRTAINVACRRITLIQTGTEIRLSEYRRTARLSYSLLGRTGENPAQYFQGVLVFFQNILALTGQPAVVDVAFDHVPCRKSDELERVFGPRLVFRAGENAVVFDRGLLDLPLQFSKTAIQILPDRPVEEEVVRAVLSNMSDQLVYETPSLETTAGVLGLHPRTLERRLTGWGIPFESLLDDFRRNRSLQLIHEGTHTLTDIAFLVGYSDAAHFTRAFRRWTGRPPRDYVRGLRLSREFSTPRPPQRHSSHVVIAADG</sequence>
<dbReference type="Proteomes" id="UP000192042">
    <property type="component" value="Chromosome I"/>
</dbReference>
<dbReference type="Gene3D" id="1.10.10.60">
    <property type="entry name" value="Homeodomain-like"/>
    <property type="match status" value="1"/>
</dbReference>
<name>A0A1W1I0H0_9BACT</name>
<dbReference type="GO" id="GO:0003700">
    <property type="term" value="F:DNA-binding transcription factor activity"/>
    <property type="evidence" value="ECO:0007669"/>
    <property type="project" value="InterPro"/>
</dbReference>
<dbReference type="Pfam" id="PF12625">
    <property type="entry name" value="Arabinose_bd"/>
    <property type="match status" value="1"/>
</dbReference>
<dbReference type="InterPro" id="IPR009057">
    <property type="entry name" value="Homeodomain-like_sf"/>
</dbReference>
<dbReference type="InterPro" id="IPR032687">
    <property type="entry name" value="AraC-type_N"/>
</dbReference>
<keyword evidence="1" id="KW-0805">Transcription regulation</keyword>
<accession>A0A1W1I0H0</accession>
<dbReference type="EMBL" id="LT828648">
    <property type="protein sequence ID" value="SLM46467.1"/>
    <property type="molecule type" value="Genomic_DNA"/>
</dbReference>
<dbReference type="Pfam" id="PF12833">
    <property type="entry name" value="HTH_18"/>
    <property type="match status" value="1"/>
</dbReference>
<dbReference type="KEGG" id="nja:NSJP_0295"/>
<protein>
    <submittedName>
        <fullName evidence="6">Putative Transcriptional regulator, AraC family</fullName>
    </submittedName>
</protein>
<keyword evidence="2" id="KW-0238">DNA-binding</keyword>
<evidence type="ECO:0000256" key="4">
    <source>
        <dbReference type="SAM" id="MobiDB-lite"/>
    </source>
</evidence>
<dbReference type="SMART" id="SM00342">
    <property type="entry name" value="HTH_ARAC"/>
    <property type="match status" value="1"/>
</dbReference>
<dbReference type="PRINTS" id="PR00032">
    <property type="entry name" value="HTHARAC"/>
</dbReference>
<evidence type="ECO:0000313" key="6">
    <source>
        <dbReference type="EMBL" id="SLM46467.1"/>
    </source>
</evidence>
<evidence type="ECO:0000256" key="3">
    <source>
        <dbReference type="ARBA" id="ARBA00023163"/>
    </source>
</evidence>
<dbReference type="PANTHER" id="PTHR47894">
    <property type="entry name" value="HTH-TYPE TRANSCRIPTIONAL REGULATOR GADX"/>
    <property type="match status" value="1"/>
</dbReference>
<feature type="region of interest" description="Disordered" evidence="4">
    <location>
        <begin position="328"/>
        <end position="347"/>
    </location>
</feature>
<evidence type="ECO:0000256" key="1">
    <source>
        <dbReference type="ARBA" id="ARBA00023015"/>
    </source>
</evidence>
<evidence type="ECO:0000256" key="2">
    <source>
        <dbReference type="ARBA" id="ARBA00023125"/>
    </source>
</evidence>
<reference evidence="6 7" key="1">
    <citation type="submission" date="2017-03" db="EMBL/GenBank/DDBJ databases">
        <authorList>
            <person name="Afonso C.L."/>
            <person name="Miller P.J."/>
            <person name="Scott M.A."/>
            <person name="Spackman E."/>
            <person name="Goraichik I."/>
            <person name="Dimitrov K.M."/>
            <person name="Suarez D.L."/>
            <person name="Swayne D.E."/>
        </authorList>
    </citation>
    <scope>NUCLEOTIDE SEQUENCE [LARGE SCALE GENOMIC DNA]</scope>
    <source>
        <strain evidence="6">Genome sequencing of Nitrospira japonica strain NJ11</strain>
    </source>
</reference>
<gene>
    <name evidence="6" type="ORF">NSJP_0295</name>
</gene>
<organism evidence="6 7">
    <name type="scientific">Nitrospira japonica</name>
    <dbReference type="NCBI Taxonomy" id="1325564"/>
    <lineage>
        <taxon>Bacteria</taxon>
        <taxon>Pseudomonadati</taxon>
        <taxon>Nitrospirota</taxon>
        <taxon>Nitrospiria</taxon>
        <taxon>Nitrospirales</taxon>
        <taxon>Nitrospiraceae</taxon>
        <taxon>Nitrospira</taxon>
    </lineage>
</organism>
<dbReference type="STRING" id="1325564.NSJP_0295"/>
<dbReference type="InterPro" id="IPR020449">
    <property type="entry name" value="Tscrpt_reg_AraC-type_HTH"/>
</dbReference>
<dbReference type="AlphaFoldDB" id="A0A1W1I0H0"/>
<dbReference type="InterPro" id="IPR018060">
    <property type="entry name" value="HTH_AraC"/>
</dbReference>
<dbReference type="GO" id="GO:0005829">
    <property type="term" value="C:cytosol"/>
    <property type="evidence" value="ECO:0007669"/>
    <property type="project" value="TreeGrafter"/>
</dbReference>
<dbReference type="GO" id="GO:0000976">
    <property type="term" value="F:transcription cis-regulatory region binding"/>
    <property type="evidence" value="ECO:0007669"/>
    <property type="project" value="TreeGrafter"/>
</dbReference>
<dbReference type="PANTHER" id="PTHR47894:SF4">
    <property type="entry name" value="HTH-TYPE TRANSCRIPTIONAL REGULATOR GADX"/>
    <property type="match status" value="1"/>
</dbReference>
<dbReference type="PROSITE" id="PS01124">
    <property type="entry name" value="HTH_ARAC_FAMILY_2"/>
    <property type="match status" value="1"/>
</dbReference>
<evidence type="ECO:0000259" key="5">
    <source>
        <dbReference type="PROSITE" id="PS01124"/>
    </source>
</evidence>
<keyword evidence="3" id="KW-0804">Transcription</keyword>
<proteinExistence type="predicted"/>
<feature type="domain" description="HTH araC/xylS-type" evidence="5">
    <location>
        <begin position="219"/>
        <end position="321"/>
    </location>
</feature>